<organism evidence="10 11">
    <name type="scientific">Fodinisporobacter ferrooxydans</name>
    <dbReference type="NCBI Taxonomy" id="2901836"/>
    <lineage>
        <taxon>Bacteria</taxon>
        <taxon>Bacillati</taxon>
        <taxon>Bacillota</taxon>
        <taxon>Bacilli</taxon>
        <taxon>Bacillales</taxon>
        <taxon>Alicyclobacillaceae</taxon>
        <taxon>Fodinisporobacter</taxon>
    </lineage>
</organism>
<evidence type="ECO:0000313" key="10">
    <source>
        <dbReference type="EMBL" id="UOF92720.1"/>
    </source>
</evidence>
<evidence type="ECO:0000256" key="2">
    <source>
        <dbReference type="ARBA" id="ARBA00022448"/>
    </source>
</evidence>
<feature type="transmembrane region" description="Helical" evidence="9">
    <location>
        <begin position="301"/>
        <end position="317"/>
    </location>
</feature>
<keyword evidence="7 9" id="KW-0472">Membrane</keyword>
<accession>A0ABY4CQH3</accession>
<feature type="transmembrane region" description="Helical" evidence="9">
    <location>
        <begin position="221"/>
        <end position="245"/>
    </location>
</feature>
<feature type="transmembrane region" description="Helical" evidence="9">
    <location>
        <begin position="251"/>
        <end position="270"/>
    </location>
</feature>
<feature type="transmembrane region" description="Helical" evidence="9">
    <location>
        <begin position="100"/>
        <end position="126"/>
    </location>
</feature>
<protein>
    <recommendedName>
        <fullName evidence="8">Autoinducer 2 import system permease protein LsrD</fullName>
    </recommendedName>
</protein>
<gene>
    <name evidence="10" type="ORF">LSG31_11455</name>
</gene>
<dbReference type="RefSeq" id="WP_347439390.1">
    <property type="nucleotide sequence ID" value="NZ_CP089291.1"/>
</dbReference>
<dbReference type="CDD" id="cd06579">
    <property type="entry name" value="TM_PBP1_transp_AraH_like"/>
    <property type="match status" value="1"/>
</dbReference>
<reference evidence="10" key="1">
    <citation type="submission" date="2021-12" db="EMBL/GenBank/DDBJ databases">
        <title>Alicyclobacillaceae gen. nov., sp. nov., isolated from chalcocite enrichment system.</title>
        <authorList>
            <person name="Jiang Z."/>
        </authorList>
    </citation>
    <scope>NUCLEOTIDE SEQUENCE</scope>
    <source>
        <strain evidence="10">MYW30-H2</strain>
    </source>
</reference>
<dbReference type="PANTHER" id="PTHR32196">
    <property type="entry name" value="ABC TRANSPORTER PERMEASE PROTEIN YPHD-RELATED-RELATED"/>
    <property type="match status" value="1"/>
</dbReference>
<evidence type="ECO:0000256" key="9">
    <source>
        <dbReference type="SAM" id="Phobius"/>
    </source>
</evidence>
<evidence type="ECO:0000256" key="3">
    <source>
        <dbReference type="ARBA" id="ARBA00022475"/>
    </source>
</evidence>
<dbReference type="Proteomes" id="UP000830167">
    <property type="component" value="Chromosome"/>
</dbReference>
<comment type="subcellular location">
    <subcellularLocation>
        <location evidence="1">Cell membrane</location>
        <topology evidence="1">Multi-pass membrane protein</topology>
    </subcellularLocation>
</comment>
<feature type="transmembrane region" description="Helical" evidence="9">
    <location>
        <begin position="168"/>
        <end position="189"/>
    </location>
</feature>
<evidence type="ECO:0000256" key="6">
    <source>
        <dbReference type="ARBA" id="ARBA00022989"/>
    </source>
</evidence>
<evidence type="ECO:0000256" key="7">
    <source>
        <dbReference type="ARBA" id="ARBA00023136"/>
    </source>
</evidence>
<evidence type="ECO:0000313" key="11">
    <source>
        <dbReference type="Proteomes" id="UP000830167"/>
    </source>
</evidence>
<keyword evidence="4" id="KW-0997">Cell inner membrane</keyword>
<evidence type="ECO:0000256" key="5">
    <source>
        <dbReference type="ARBA" id="ARBA00022692"/>
    </source>
</evidence>
<dbReference type="EMBL" id="CP089291">
    <property type="protein sequence ID" value="UOF92720.1"/>
    <property type="molecule type" value="Genomic_DNA"/>
</dbReference>
<keyword evidence="6 9" id="KW-1133">Transmembrane helix</keyword>
<evidence type="ECO:0000256" key="8">
    <source>
        <dbReference type="ARBA" id="ARBA00039381"/>
    </source>
</evidence>
<sequence length="322" mass="34386">MLPVVTESRLLSPWKKIRASVVLKVYLTAIALYIVSGLMERNYFTLQHLMDTLVLASFLGIVAMGQTLVILTGGIDLSISYVLNFGAVMMTQMTTEHGGIAAAVIVCLTGLVIGVLNGIGVAYFNISPLIMTLGMNSVVKGLSLIYTNGTPKGSAPHWLRFLGTGSILGIRTAILVWILLTLAVVVLLMKTTFGRRIYALGNNPYTSYLSGVNNKRITISVYALSSLFAVLAGMMMTGFSGLSYLGMGDMLLLPSVAAVVIGGTSILGGMGGYLGTFAGAVIIYILQSILTIVHMQDAGRQILYGLVILVVLFLYGRDSKRN</sequence>
<dbReference type="InterPro" id="IPR001851">
    <property type="entry name" value="ABC_transp_permease"/>
</dbReference>
<evidence type="ECO:0000256" key="1">
    <source>
        <dbReference type="ARBA" id="ARBA00004651"/>
    </source>
</evidence>
<feature type="transmembrane region" description="Helical" evidence="9">
    <location>
        <begin position="54"/>
        <end position="79"/>
    </location>
</feature>
<keyword evidence="2" id="KW-0813">Transport</keyword>
<feature type="transmembrane region" description="Helical" evidence="9">
    <location>
        <begin position="21"/>
        <end position="39"/>
    </location>
</feature>
<keyword evidence="11" id="KW-1185">Reference proteome</keyword>
<dbReference type="Pfam" id="PF02653">
    <property type="entry name" value="BPD_transp_2"/>
    <property type="match status" value="1"/>
</dbReference>
<name>A0ABY4CQH3_9BACL</name>
<keyword evidence="5 9" id="KW-0812">Transmembrane</keyword>
<feature type="transmembrane region" description="Helical" evidence="9">
    <location>
        <begin position="277"/>
        <end position="295"/>
    </location>
</feature>
<proteinExistence type="predicted"/>
<keyword evidence="3" id="KW-1003">Cell membrane</keyword>
<dbReference type="PANTHER" id="PTHR32196:SF71">
    <property type="entry name" value="AUTOINDUCER 2 IMPORT SYSTEM PERMEASE PROTEIN LSRD"/>
    <property type="match status" value="1"/>
</dbReference>
<evidence type="ECO:0000256" key="4">
    <source>
        <dbReference type="ARBA" id="ARBA00022519"/>
    </source>
</evidence>